<keyword evidence="3" id="KW-1003">Cell membrane</keyword>
<evidence type="ECO:0000256" key="3">
    <source>
        <dbReference type="ARBA" id="ARBA00022475"/>
    </source>
</evidence>
<gene>
    <name evidence="7" type="ORF">ESZ54_11885</name>
</gene>
<dbReference type="RefSeq" id="WP_136137873.1">
    <property type="nucleotide sequence ID" value="NZ_SDGV01000035.1"/>
</dbReference>
<reference evidence="7 8" key="1">
    <citation type="submission" date="2019-01" db="EMBL/GenBank/DDBJ databases">
        <title>Vagococcus silagei sp. nov. isolated from brewer's grain.</title>
        <authorList>
            <person name="Guu J.-R."/>
        </authorList>
    </citation>
    <scope>NUCLEOTIDE SEQUENCE [LARGE SCALE GENOMIC DNA]</scope>
    <source>
        <strain evidence="7 8">2B-2</strain>
    </source>
</reference>
<dbReference type="InterPro" id="IPR043148">
    <property type="entry name" value="TagF_C"/>
</dbReference>
<dbReference type="OrthoDB" id="9811865at2"/>
<comment type="subcellular location">
    <subcellularLocation>
        <location evidence="1">Cell membrane</location>
        <topology evidence="1">Peripheral membrane protein</topology>
    </subcellularLocation>
</comment>
<dbReference type="GO" id="GO:0047355">
    <property type="term" value="F:CDP-glycerol glycerophosphotransferase activity"/>
    <property type="evidence" value="ECO:0007669"/>
    <property type="project" value="InterPro"/>
</dbReference>
<evidence type="ECO:0000256" key="2">
    <source>
        <dbReference type="ARBA" id="ARBA00010488"/>
    </source>
</evidence>
<evidence type="ECO:0000256" key="5">
    <source>
        <dbReference type="ARBA" id="ARBA00022944"/>
    </source>
</evidence>
<dbReference type="InterPro" id="IPR051612">
    <property type="entry name" value="Teichoic_Acid_Biosynth"/>
</dbReference>
<organism evidence="7 8">
    <name type="scientific">Vagococcus silagei</name>
    <dbReference type="NCBI Taxonomy" id="2508885"/>
    <lineage>
        <taxon>Bacteria</taxon>
        <taxon>Bacillati</taxon>
        <taxon>Bacillota</taxon>
        <taxon>Bacilli</taxon>
        <taxon>Lactobacillales</taxon>
        <taxon>Enterococcaceae</taxon>
        <taxon>Vagococcus</taxon>
    </lineage>
</organism>
<dbReference type="PANTHER" id="PTHR37316:SF3">
    <property type="entry name" value="TEICHOIC ACID GLYCEROL-PHOSPHATE TRANSFERASE"/>
    <property type="match status" value="1"/>
</dbReference>
<dbReference type="GO" id="GO:0019350">
    <property type="term" value="P:teichoic acid biosynthetic process"/>
    <property type="evidence" value="ECO:0007669"/>
    <property type="project" value="UniProtKB-KW"/>
</dbReference>
<evidence type="ECO:0000256" key="6">
    <source>
        <dbReference type="ARBA" id="ARBA00023136"/>
    </source>
</evidence>
<keyword evidence="8" id="KW-1185">Reference proteome</keyword>
<evidence type="ECO:0000256" key="1">
    <source>
        <dbReference type="ARBA" id="ARBA00004202"/>
    </source>
</evidence>
<name>A0A4S3B088_9ENTE</name>
<evidence type="ECO:0000313" key="7">
    <source>
        <dbReference type="EMBL" id="THB60172.1"/>
    </source>
</evidence>
<evidence type="ECO:0000313" key="8">
    <source>
        <dbReference type="Proteomes" id="UP000310506"/>
    </source>
</evidence>
<dbReference type="InterPro" id="IPR007554">
    <property type="entry name" value="Glycerophosphate_synth"/>
</dbReference>
<dbReference type="GO" id="GO:0005886">
    <property type="term" value="C:plasma membrane"/>
    <property type="evidence" value="ECO:0007669"/>
    <property type="project" value="UniProtKB-SubCell"/>
</dbReference>
<dbReference type="Pfam" id="PF04464">
    <property type="entry name" value="Glyphos_transf"/>
    <property type="match status" value="1"/>
</dbReference>
<comment type="similarity">
    <text evidence="2">Belongs to the CDP-glycerol glycerophosphotransferase family.</text>
</comment>
<comment type="caution">
    <text evidence="7">The sequence shown here is derived from an EMBL/GenBank/DDBJ whole genome shotgun (WGS) entry which is preliminary data.</text>
</comment>
<evidence type="ECO:0000256" key="4">
    <source>
        <dbReference type="ARBA" id="ARBA00022679"/>
    </source>
</evidence>
<dbReference type="SUPFAM" id="SSF53756">
    <property type="entry name" value="UDP-Glycosyltransferase/glycogen phosphorylase"/>
    <property type="match status" value="1"/>
</dbReference>
<dbReference type="InterPro" id="IPR043149">
    <property type="entry name" value="TagF_N"/>
</dbReference>
<dbReference type="Gene3D" id="3.40.50.11820">
    <property type="match status" value="1"/>
</dbReference>
<dbReference type="PANTHER" id="PTHR37316">
    <property type="entry name" value="TEICHOIC ACID GLYCEROL-PHOSPHATE PRIMASE"/>
    <property type="match status" value="1"/>
</dbReference>
<dbReference type="Proteomes" id="UP000310506">
    <property type="component" value="Unassembled WGS sequence"/>
</dbReference>
<keyword evidence="5" id="KW-0777">Teichoic acid biosynthesis</keyword>
<dbReference type="EMBL" id="SDGV01000035">
    <property type="protein sequence ID" value="THB60172.1"/>
    <property type="molecule type" value="Genomic_DNA"/>
</dbReference>
<dbReference type="Gene3D" id="3.40.50.12580">
    <property type="match status" value="1"/>
</dbReference>
<proteinExistence type="inferred from homology"/>
<keyword evidence="6" id="KW-0472">Membrane</keyword>
<sequence>MRKLVEGLVSVLFKIMGCFQNEKLVYFESFHGKQYSDNPKAIYQFIEKQYPDYKLVWGVTKGYEVPFRAQNIPFVTRFSIKWFFVMPRAKAWVINTRTPLWLHKPKNTRYIQTWHGTPLKKIGCDIPEVKIPGYTSESYRESFRKESARWNYLISPNAYSTKIFGQAFQYNGIIKEYGYPRNDNLTLEKDNFELKQQIKEKLGIPLDKKLVLYAPTWRETDQRVGGLYQFGTPFPFEKIAQTFGDEIVLLTRMHYLVAQQFDFSNWPDRVMDVSTGIDMSDLLLISDLLITDYSSCMFDFAITNQPILYYIPDVADYEEELRGFYFDLDATLPGPMIQSEEEIMHYLEIFLTNTDTLKTKHYQQFKDKFTALEDGEATKRIVAQIVQN</sequence>
<keyword evidence="4 7" id="KW-0808">Transferase</keyword>
<dbReference type="AlphaFoldDB" id="A0A4S3B088"/>
<protein>
    <submittedName>
        <fullName evidence="7">CDP-glycerol glycerophosphotransferase family protein</fullName>
    </submittedName>
</protein>
<accession>A0A4S3B088</accession>